<proteinExistence type="predicted"/>
<dbReference type="PROSITE" id="PS50850">
    <property type="entry name" value="MFS"/>
    <property type="match status" value="1"/>
</dbReference>
<gene>
    <name evidence="7" type="ORF">SAMN04488515_0002</name>
</gene>
<dbReference type="GO" id="GO:0016020">
    <property type="term" value="C:membrane"/>
    <property type="evidence" value="ECO:0007669"/>
    <property type="project" value="UniProtKB-SubCell"/>
</dbReference>
<protein>
    <submittedName>
        <fullName evidence="7">Major Facilitator Superfamily protein</fullName>
    </submittedName>
</protein>
<feature type="transmembrane region" description="Helical" evidence="5">
    <location>
        <begin position="324"/>
        <end position="346"/>
    </location>
</feature>
<reference evidence="7 8" key="1">
    <citation type="submission" date="2016-10" db="EMBL/GenBank/DDBJ databases">
        <authorList>
            <person name="de Groot N.N."/>
        </authorList>
    </citation>
    <scope>NUCLEOTIDE SEQUENCE [LARGE SCALE GENOMIC DNA]</scope>
    <source>
        <strain evidence="7 8">DSM 17925</strain>
    </source>
</reference>
<feature type="transmembrane region" description="Helical" evidence="5">
    <location>
        <begin position="197"/>
        <end position="213"/>
    </location>
</feature>
<feature type="transmembrane region" description="Helical" evidence="5">
    <location>
        <begin position="290"/>
        <end position="312"/>
    </location>
</feature>
<evidence type="ECO:0000313" key="7">
    <source>
        <dbReference type="EMBL" id="SEV87490.1"/>
    </source>
</evidence>
<keyword evidence="2 5" id="KW-0812">Transmembrane</keyword>
<feature type="transmembrane region" description="Helical" evidence="5">
    <location>
        <begin position="352"/>
        <end position="374"/>
    </location>
</feature>
<feature type="transmembrane region" description="Helical" evidence="5">
    <location>
        <begin position="136"/>
        <end position="153"/>
    </location>
</feature>
<sequence>MSVLSALYTSRKPAAAFVVVGLFWGCFAAFVPVLKAQLGANDAVFGTLLIGSATGLVSAMFLAPKADKILGARAMQVGIVLLSLAWLVPAQISIPLVFVFAMALVGAASGILDVVMNARVSELEAKTGRPLMNANHAMFSLAYAVAAVLTGFAREAGIPPIYVFAGFGCFSVLLVPFMQMDVTYVAAEDGYAGKYPLWPIVLCGLIVLMAFMSEATVEAWSALHVERTLGGGAAEGALGPAMLGFTMAFGRFSGQAISERFRDLTVVICASAIAATGAVIAALAPTPLVAYVGFGTLGLGVSVIGPIGLALVGKVVPPHLRTEAISRCAVIGFSGFFFAPMLMGLVSEAFGLRIAFLCVSVLLLMATPLALLAARLPQQNRV</sequence>
<dbReference type="InterPro" id="IPR020846">
    <property type="entry name" value="MFS_dom"/>
</dbReference>
<dbReference type="AlphaFoldDB" id="A0A1I0MI96"/>
<feature type="transmembrane region" description="Helical" evidence="5">
    <location>
        <begin position="159"/>
        <end position="177"/>
    </location>
</feature>
<evidence type="ECO:0000256" key="3">
    <source>
        <dbReference type="ARBA" id="ARBA00022989"/>
    </source>
</evidence>
<feature type="transmembrane region" description="Helical" evidence="5">
    <location>
        <begin position="233"/>
        <end position="252"/>
    </location>
</feature>
<dbReference type="EMBL" id="FOIZ01000001">
    <property type="protein sequence ID" value="SEV87490.1"/>
    <property type="molecule type" value="Genomic_DNA"/>
</dbReference>
<keyword evidence="4 5" id="KW-0472">Membrane</keyword>
<dbReference type="OrthoDB" id="5526080at2"/>
<feature type="transmembrane region" description="Helical" evidence="5">
    <location>
        <begin position="44"/>
        <end position="63"/>
    </location>
</feature>
<evidence type="ECO:0000256" key="1">
    <source>
        <dbReference type="ARBA" id="ARBA00004141"/>
    </source>
</evidence>
<name>A0A1I0MI96_9RHOB</name>
<dbReference type="Proteomes" id="UP000199167">
    <property type="component" value="Unassembled WGS sequence"/>
</dbReference>
<dbReference type="RefSeq" id="WP_089988721.1">
    <property type="nucleotide sequence ID" value="NZ_FOIZ01000001.1"/>
</dbReference>
<feature type="transmembrane region" description="Helical" evidence="5">
    <location>
        <begin position="94"/>
        <end position="115"/>
    </location>
</feature>
<feature type="transmembrane region" description="Helical" evidence="5">
    <location>
        <begin position="70"/>
        <end position="88"/>
    </location>
</feature>
<feature type="domain" description="Major facilitator superfamily (MFS) profile" evidence="6">
    <location>
        <begin position="199"/>
        <end position="382"/>
    </location>
</feature>
<organism evidence="7 8">
    <name type="scientific">Cognatiyoonia koreensis</name>
    <dbReference type="NCBI Taxonomy" id="364200"/>
    <lineage>
        <taxon>Bacteria</taxon>
        <taxon>Pseudomonadati</taxon>
        <taxon>Pseudomonadota</taxon>
        <taxon>Alphaproteobacteria</taxon>
        <taxon>Rhodobacterales</taxon>
        <taxon>Paracoccaceae</taxon>
        <taxon>Cognatiyoonia</taxon>
    </lineage>
</organism>
<comment type="subcellular location">
    <subcellularLocation>
        <location evidence="1">Membrane</location>
        <topology evidence="1">Multi-pass membrane protein</topology>
    </subcellularLocation>
</comment>
<evidence type="ECO:0000259" key="6">
    <source>
        <dbReference type="PROSITE" id="PS50850"/>
    </source>
</evidence>
<evidence type="ECO:0000256" key="2">
    <source>
        <dbReference type="ARBA" id="ARBA00022692"/>
    </source>
</evidence>
<dbReference type="Pfam" id="PF07690">
    <property type="entry name" value="MFS_1"/>
    <property type="match status" value="1"/>
</dbReference>
<dbReference type="PANTHER" id="PTHR23514:SF13">
    <property type="entry name" value="INNER MEMBRANE PROTEIN YBJJ"/>
    <property type="match status" value="1"/>
</dbReference>
<accession>A0A1I0MI96</accession>
<dbReference type="SUPFAM" id="SSF103473">
    <property type="entry name" value="MFS general substrate transporter"/>
    <property type="match status" value="1"/>
</dbReference>
<dbReference type="Gene3D" id="1.20.1250.20">
    <property type="entry name" value="MFS general substrate transporter like domains"/>
    <property type="match status" value="2"/>
</dbReference>
<dbReference type="STRING" id="364200.SAMN04488515_0002"/>
<keyword evidence="3 5" id="KW-1133">Transmembrane helix</keyword>
<dbReference type="InterPro" id="IPR051788">
    <property type="entry name" value="MFS_Transporter"/>
</dbReference>
<keyword evidence="8" id="KW-1185">Reference proteome</keyword>
<evidence type="ECO:0000256" key="5">
    <source>
        <dbReference type="SAM" id="Phobius"/>
    </source>
</evidence>
<evidence type="ECO:0000313" key="8">
    <source>
        <dbReference type="Proteomes" id="UP000199167"/>
    </source>
</evidence>
<evidence type="ECO:0000256" key="4">
    <source>
        <dbReference type="ARBA" id="ARBA00023136"/>
    </source>
</evidence>
<feature type="transmembrane region" description="Helical" evidence="5">
    <location>
        <begin position="264"/>
        <end position="284"/>
    </location>
</feature>
<dbReference type="InterPro" id="IPR011701">
    <property type="entry name" value="MFS"/>
</dbReference>
<dbReference type="GO" id="GO:0022857">
    <property type="term" value="F:transmembrane transporter activity"/>
    <property type="evidence" value="ECO:0007669"/>
    <property type="project" value="InterPro"/>
</dbReference>
<dbReference type="PANTHER" id="PTHR23514">
    <property type="entry name" value="BYPASS OF STOP CODON PROTEIN 6"/>
    <property type="match status" value="1"/>
</dbReference>
<dbReference type="InterPro" id="IPR036259">
    <property type="entry name" value="MFS_trans_sf"/>
</dbReference>